<keyword evidence="1" id="KW-0812">Transmembrane</keyword>
<protein>
    <submittedName>
        <fullName evidence="2">Uncharacterized protein</fullName>
    </submittedName>
</protein>
<proteinExistence type="predicted"/>
<dbReference type="AlphaFoldDB" id="D7VPV9"/>
<evidence type="ECO:0000313" key="2">
    <source>
        <dbReference type="EMBL" id="EFK57956.1"/>
    </source>
</evidence>
<evidence type="ECO:0000313" key="3">
    <source>
        <dbReference type="Proteomes" id="UP000006258"/>
    </source>
</evidence>
<accession>D7VPV9</accession>
<keyword evidence="3" id="KW-1185">Reference proteome</keyword>
<feature type="transmembrane region" description="Helical" evidence="1">
    <location>
        <begin position="37"/>
        <end position="59"/>
    </location>
</feature>
<organism evidence="2 3">
    <name type="scientific">Sphingobacterium spiritivorum ATCC 33861</name>
    <dbReference type="NCBI Taxonomy" id="525373"/>
    <lineage>
        <taxon>Bacteria</taxon>
        <taxon>Pseudomonadati</taxon>
        <taxon>Bacteroidota</taxon>
        <taxon>Sphingobacteriia</taxon>
        <taxon>Sphingobacteriales</taxon>
        <taxon>Sphingobacteriaceae</taxon>
        <taxon>Sphingobacterium</taxon>
    </lineage>
</organism>
<name>D7VPV9_SPHSI</name>
<sequence>MRSGIRKIFLKNLFFRFWIHIRTILSCIYEFKQALKGFFAFLLTISQYINYSIVLFSCIRY</sequence>
<keyword evidence="1" id="KW-1133">Transmembrane helix</keyword>
<dbReference type="Proteomes" id="UP000006258">
    <property type="component" value="Unassembled WGS sequence"/>
</dbReference>
<comment type="caution">
    <text evidence="2">The sequence shown here is derived from an EMBL/GenBank/DDBJ whole genome shotgun (WGS) entry which is preliminary data.</text>
</comment>
<evidence type="ECO:0000256" key="1">
    <source>
        <dbReference type="SAM" id="Phobius"/>
    </source>
</evidence>
<feature type="transmembrane region" description="Helical" evidence="1">
    <location>
        <begin position="12"/>
        <end position="31"/>
    </location>
</feature>
<keyword evidence="1" id="KW-0472">Membrane</keyword>
<gene>
    <name evidence="2" type="ORF">HMPREF0766_13029</name>
</gene>
<dbReference type="HOGENOM" id="CLU_2920433_0_0_10"/>
<reference evidence="2" key="1">
    <citation type="submission" date="2010-07" db="EMBL/GenBank/DDBJ databases">
        <authorList>
            <person name="Muzny D."/>
            <person name="Qin X."/>
            <person name="Buhay C."/>
            <person name="Dugan-Rocha S."/>
            <person name="Ding Y."/>
            <person name="Chen G."/>
            <person name="Hawes A."/>
            <person name="Holder M."/>
            <person name="Jhangiani S."/>
            <person name="Johnson A."/>
            <person name="Khan Z."/>
            <person name="Li Z."/>
            <person name="Liu W."/>
            <person name="Liu X."/>
            <person name="Perez L."/>
            <person name="Shen H."/>
            <person name="Wang Q."/>
            <person name="Watt J."/>
            <person name="Xi L."/>
            <person name="Xin Y."/>
            <person name="Zhou J."/>
            <person name="Deng J."/>
            <person name="Jiang H."/>
            <person name="Liu Y."/>
            <person name="Qu J."/>
            <person name="Song X.-Z."/>
            <person name="Zhang L."/>
            <person name="Villasana D."/>
            <person name="Johnson A."/>
            <person name="Liu J."/>
            <person name="Liyanage D."/>
            <person name="Lorensuhewa L."/>
            <person name="Robinson T."/>
            <person name="Song A."/>
            <person name="Song B.-B."/>
            <person name="Dinh H."/>
            <person name="Thornton R."/>
            <person name="Coyle M."/>
            <person name="Francisco L."/>
            <person name="Jackson L."/>
            <person name="Javaid M."/>
            <person name="Korchina V."/>
            <person name="Kovar C."/>
            <person name="Mata R."/>
            <person name="Mathew T."/>
            <person name="Ngo R."/>
            <person name="Nguyen L."/>
            <person name="Nguyen N."/>
            <person name="Okwuonu G."/>
            <person name="Ongeri F."/>
            <person name="Pham C."/>
            <person name="Simmons D."/>
            <person name="Wilczek-Boney K."/>
            <person name="Hale W."/>
            <person name="Jakkamsetti A."/>
            <person name="Pham P."/>
            <person name="Ruth R."/>
            <person name="San Lucas F."/>
            <person name="Warren J."/>
            <person name="Zhang J."/>
            <person name="Zhao Z."/>
            <person name="Zhou C."/>
            <person name="Zhu D."/>
            <person name="Lee S."/>
            <person name="Bess C."/>
            <person name="Blankenburg K."/>
            <person name="Forbes L."/>
            <person name="Fu Q."/>
            <person name="Gubbala S."/>
            <person name="Hirani K."/>
            <person name="Jayaseelan J.C."/>
            <person name="Lara F."/>
            <person name="Munidasa M."/>
            <person name="Palculict T."/>
            <person name="Patil S."/>
            <person name="Pu L.-L."/>
            <person name="Saada N."/>
            <person name="Tang L."/>
            <person name="Weissenberger G."/>
            <person name="Zhu Y."/>
            <person name="Hemphill L."/>
            <person name="Shang Y."/>
            <person name="Youmans B."/>
            <person name="Ayvaz T."/>
            <person name="Ross M."/>
            <person name="Santibanez J."/>
            <person name="Aqrawi P."/>
            <person name="Gross S."/>
            <person name="Joshi V."/>
            <person name="Fowler G."/>
            <person name="Nazareth L."/>
            <person name="Reid J."/>
            <person name="Worley K."/>
            <person name="Petrosino J."/>
            <person name="Highlander S."/>
            <person name="Gibbs R."/>
        </authorList>
    </citation>
    <scope>NUCLEOTIDE SEQUENCE [LARGE SCALE GENOMIC DNA]</scope>
    <source>
        <strain evidence="2">ATCC 33861</strain>
    </source>
</reference>
<dbReference type="EMBL" id="ACHA02000011">
    <property type="protein sequence ID" value="EFK57956.1"/>
    <property type="molecule type" value="Genomic_DNA"/>
</dbReference>